<dbReference type="PANTHER" id="PTHR30429:SF3">
    <property type="entry name" value="LIPOPROTEIN"/>
    <property type="match status" value="1"/>
</dbReference>
<protein>
    <recommendedName>
        <fullName evidence="6">Lipoprotein</fullName>
    </recommendedName>
</protein>
<keyword evidence="5 6" id="KW-0449">Lipoprotein</keyword>
<reference evidence="10 12" key="3">
    <citation type="submission" date="2019-07" db="EMBL/GenBank/DDBJ databases">
        <title>Criibacterium bergeronii gen. nov., sp. nov. isolated from human clinical samples.</title>
        <authorList>
            <person name="Maheux A.F."/>
            <person name="Boudreau D.K."/>
            <person name="Berube E."/>
            <person name="Brodeur S."/>
            <person name="Bernard K.A."/>
            <person name="Abed J.Y."/>
            <person name="Ducrey E."/>
            <person name="Guay E.F."/>
            <person name="Raymond F."/>
            <person name="Corbeil J."/>
            <person name="Domingo M.-C."/>
            <person name="Roy P.H."/>
            <person name="Boissinot M."/>
            <person name="Tocheva E.I."/>
            <person name="Omar R.F."/>
        </authorList>
    </citation>
    <scope>NUCLEOTIDE SEQUENCE [LARGE SCALE GENOMIC DNA]</scope>
    <source>
        <strain evidence="10 12">CCRI-24246</strain>
    </source>
</reference>
<accession>A0A371IM99</accession>
<name>A0A371IM99_9FIRM</name>
<evidence type="ECO:0000313" key="10">
    <source>
        <dbReference type="EMBL" id="TRW24191.1"/>
    </source>
</evidence>
<dbReference type="EMBL" id="VJXW01000014">
    <property type="protein sequence ID" value="TRW24191.1"/>
    <property type="molecule type" value="Genomic_DNA"/>
</dbReference>
<dbReference type="PROSITE" id="PS51257">
    <property type="entry name" value="PROKAR_LIPOPROTEIN"/>
    <property type="match status" value="1"/>
</dbReference>
<keyword evidence="2 8" id="KW-0732">Signal</keyword>
<evidence type="ECO:0000256" key="2">
    <source>
        <dbReference type="ARBA" id="ARBA00022729"/>
    </source>
</evidence>
<keyword evidence="3" id="KW-0472">Membrane</keyword>
<dbReference type="EMBL" id="MBEW02000006">
    <property type="protein sequence ID" value="RDY21570.1"/>
    <property type="molecule type" value="Genomic_DNA"/>
</dbReference>
<evidence type="ECO:0000313" key="9">
    <source>
        <dbReference type="EMBL" id="RDY21570.1"/>
    </source>
</evidence>
<comment type="caution">
    <text evidence="9">The sequence shown here is derived from an EMBL/GenBank/DDBJ whole genome shotgun (WGS) entry which is preliminary data.</text>
</comment>
<evidence type="ECO:0000256" key="7">
    <source>
        <dbReference type="PIRSR" id="PIRSR002854-1"/>
    </source>
</evidence>
<evidence type="ECO:0000313" key="11">
    <source>
        <dbReference type="Proteomes" id="UP000093352"/>
    </source>
</evidence>
<dbReference type="STRING" id="1871336.BBG48_01805"/>
<feature type="lipid moiety-binding region" description="S-diacylglycerol cysteine" evidence="7">
    <location>
        <position position="20"/>
    </location>
</feature>
<dbReference type="PANTHER" id="PTHR30429">
    <property type="entry name" value="D-METHIONINE-BINDING LIPOPROTEIN METQ"/>
    <property type="match status" value="1"/>
</dbReference>
<reference evidence="9" key="2">
    <citation type="submission" date="2018-07" db="EMBL/GenBank/DDBJ databases">
        <authorList>
            <person name="Quirk P.G."/>
            <person name="Krulwich T.A."/>
        </authorList>
    </citation>
    <scope>NUCLEOTIDE SEQUENCE</scope>
    <source>
        <strain evidence="9">CCRI-22567</strain>
    </source>
</reference>
<evidence type="ECO:0000256" key="3">
    <source>
        <dbReference type="ARBA" id="ARBA00023136"/>
    </source>
</evidence>
<evidence type="ECO:0000256" key="8">
    <source>
        <dbReference type="SAM" id="SignalP"/>
    </source>
</evidence>
<reference evidence="9 11" key="1">
    <citation type="journal article" date="2016" name="Genome Announc.">
        <title>Draft Genome Sequence of Criibacterium bergeronii gen. nov., sp. nov., Strain CCRI-22567T, Isolated from a Vaginal Sample from a Woman with Bacterial Vaginosis.</title>
        <authorList>
            <person name="Maheux A.F."/>
            <person name="Berube E."/>
            <person name="Boudreau D.K."/>
            <person name="Raymond F."/>
            <person name="Corbeil J."/>
            <person name="Roy P.H."/>
            <person name="Boissinot M."/>
            <person name="Omar R.F."/>
        </authorList>
    </citation>
    <scope>NUCLEOTIDE SEQUENCE [LARGE SCALE GENOMIC DNA]</scope>
    <source>
        <strain evidence="9 11">CCRI-22567</strain>
    </source>
</reference>
<evidence type="ECO:0000256" key="6">
    <source>
        <dbReference type="PIRNR" id="PIRNR002854"/>
    </source>
</evidence>
<dbReference type="SUPFAM" id="SSF53850">
    <property type="entry name" value="Periplasmic binding protein-like II"/>
    <property type="match status" value="1"/>
</dbReference>
<keyword evidence="11" id="KW-1185">Reference proteome</keyword>
<organism evidence="9 11">
    <name type="scientific">Criibacterium bergeronii</name>
    <dbReference type="NCBI Taxonomy" id="1871336"/>
    <lineage>
        <taxon>Bacteria</taxon>
        <taxon>Bacillati</taxon>
        <taxon>Bacillota</taxon>
        <taxon>Clostridia</taxon>
        <taxon>Peptostreptococcales</taxon>
        <taxon>Filifactoraceae</taxon>
        <taxon>Criibacterium</taxon>
    </lineage>
</organism>
<gene>
    <name evidence="9" type="ORF">BBG48_004255</name>
    <name evidence="10" type="ORF">FL857_08895</name>
</gene>
<dbReference type="RefSeq" id="WP_068912314.1">
    <property type="nucleotide sequence ID" value="NZ_MBEW02000006.1"/>
</dbReference>
<dbReference type="Proteomes" id="UP000093352">
    <property type="component" value="Unassembled WGS sequence"/>
</dbReference>
<evidence type="ECO:0000313" key="12">
    <source>
        <dbReference type="Proteomes" id="UP000319424"/>
    </source>
</evidence>
<comment type="subcellular location">
    <subcellularLocation>
        <location evidence="1">Membrane</location>
        <topology evidence="1">Lipid-anchor</topology>
    </subcellularLocation>
</comment>
<dbReference type="AlphaFoldDB" id="A0A371IM99"/>
<evidence type="ECO:0000256" key="1">
    <source>
        <dbReference type="ARBA" id="ARBA00004635"/>
    </source>
</evidence>
<sequence length="278" mass="30184">MKKLFKLLTIVLTISLLAACTGEKKTAGLPENLGTKDNPVKIGVVGEDTEVWDGVIARLQEQDIYAELVTFTDYNQPNEALLSGDLQLNSFQHQRFLDNFNKEKGSNIVSIGDTVLAPLGLYSSKIKDVSEIKNGDRIAIPDDVSNGSRALILLQTAGLIKVNGQAGDDLTKDDITENPLNLEIIALDASQTARSLDDVTAAAINNGMAIDAGYIPTKDSFFLEPVDDNSKPYINIIATKEENKDNEVLKKIAQAYQTDETAKAIDETTKGSSIPAWK</sequence>
<keyword evidence="4" id="KW-0564">Palmitate</keyword>
<feature type="signal peptide" evidence="8">
    <location>
        <begin position="1"/>
        <end position="18"/>
    </location>
</feature>
<comment type="similarity">
    <text evidence="6">Belongs to the nlpA lipoprotein family.</text>
</comment>
<dbReference type="Gene3D" id="3.40.190.10">
    <property type="entry name" value="Periplasmic binding protein-like II"/>
    <property type="match status" value="2"/>
</dbReference>
<proteinExistence type="inferred from homology"/>
<dbReference type="PIRSF" id="PIRSF002854">
    <property type="entry name" value="MetQ"/>
    <property type="match status" value="1"/>
</dbReference>
<dbReference type="Proteomes" id="UP000319424">
    <property type="component" value="Unassembled WGS sequence"/>
</dbReference>
<dbReference type="GO" id="GO:0016020">
    <property type="term" value="C:membrane"/>
    <property type="evidence" value="ECO:0007669"/>
    <property type="project" value="UniProtKB-SubCell"/>
</dbReference>
<evidence type="ECO:0000256" key="4">
    <source>
        <dbReference type="ARBA" id="ARBA00023139"/>
    </source>
</evidence>
<feature type="chain" id="PRO_5044074518" description="Lipoprotein" evidence="8">
    <location>
        <begin position="19"/>
        <end position="278"/>
    </location>
</feature>
<dbReference type="OrthoDB" id="9812878at2"/>
<dbReference type="InterPro" id="IPR004872">
    <property type="entry name" value="Lipoprotein_NlpA"/>
</dbReference>
<evidence type="ECO:0000256" key="5">
    <source>
        <dbReference type="ARBA" id="ARBA00023288"/>
    </source>
</evidence>
<dbReference type="CDD" id="cd13596">
    <property type="entry name" value="PBP2_lipoprotein_GmpC"/>
    <property type="match status" value="1"/>
</dbReference>
<dbReference type="Pfam" id="PF03180">
    <property type="entry name" value="Lipoprotein_9"/>
    <property type="match status" value="1"/>
</dbReference>